<proteinExistence type="predicted"/>
<sequence length="388" mass="41848">MRMAAVLDSTPTNEALADYFNAVANVTAYVSAVGNADIPLLNHPTKEYKEFYEKLRAVKTDRLGSWLGGVDVQLSNIPRLIVINSVLFGAQLRTARGLLTELTKNPGDPELREKLLSTLADMKSLVEDNLGAPTQNTCKLVDNFSGQVLGAQNSLKDIADRALALAGDDKKVIEALTGVVDDLNKEVRTYNQLATAGQIGTAVSVFFTLVGVVVFLVPGAQPVGAGMIAVGVVGFGGSLSTAIIAGEKVKALNRKIQDLRERIKQENQDVAALTTTADSLRRLSEAATTVHDGLKTILDIWQKLAREIDDVAMDIRDAGKELTSDHFEQVGADLTAAGSHWNAVVEFAKRLTPVVYKWQDKKGDWHSMAERAQTPGSALVTVLPYNPK</sequence>
<keyword evidence="2" id="KW-0472">Membrane</keyword>
<dbReference type="EMBL" id="LT607751">
    <property type="protein sequence ID" value="SCG52527.1"/>
    <property type="molecule type" value="Genomic_DNA"/>
</dbReference>
<dbReference type="RefSeq" id="WP_157743671.1">
    <property type="nucleotide sequence ID" value="NZ_JBHLYF010000016.1"/>
</dbReference>
<dbReference type="SUPFAM" id="SSF58100">
    <property type="entry name" value="Bacterial hemolysins"/>
    <property type="match status" value="1"/>
</dbReference>
<dbReference type="Proteomes" id="UP000198210">
    <property type="component" value="Chromosome I"/>
</dbReference>
<evidence type="ECO:0000256" key="1">
    <source>
        <dbReference type="SAM" id="Coils"/>
    </source>
</evidence>
<evidence type="ECO:0000313" key="3">
    <source>
        <dbReference type="EMBL" id="SCG52527.1"/>
    </source>
</evidence>
<organism evidence="3 4">
    <name type="scientific">Micromonospora siamensis</name>
    <dbReference type="NCBI Taxonomy" id="299152"/>
    <lineage>
        <taxon>Bacteria</taxon>
        <taxon>Bacillati</taxon>
        <taxon>Actinomycetota</taxon>
        <taxon>Actinomycetes</taxon>
        <taxon>Micromonosporales</taxon>
        <taxon>Micromonosporaceae</taxon>
        <taxon>Micromonospora</taxon>
    </lineage>
</organism>
<keyword evidence="4" id="KW-1185">Reference proteome</keyword>
<dbReference type="InterPro" id="IPR052785">
    <property type="entry name" value="Enterotoxin_cmpnt"/>
</dbReference>
<dbReference type="Gene3D" id="1.20.1170.10">
    <property type="match status" value="1"/>
</dbReference>
<dbReference type="AlphaFoldDB" id="A0A1C5I324"/>
<name>A0A1C5I324_9ACTN</name>
<evidence type="ECO:0008006" key="5">
    <source>
        <dbReference type="Google" id="ProtNLM"/>
    </source>
</evidence>
<keyword evidence="2" id="KW-0812">Transmembrane</keyword>
<dbReference type="PANTHER" id="PTHR38443">
    <property type="match status" value="1"/>
</dbReference>
<protein>
    <recommendedName>
        <fullName evidence="5">Haemolytic enterotoxin (HBL)</fullName>
    </recommendedName>
</protein>
<dbReference type="PANTHER" id="PTHR38443:SF2">
    <property type="entry name" value="NON-HEMOLYTIC ENTEROTOXIN LYTIC COMPONENT L1"/>
    <property type="match status" value="1"/>
</dbReference>
<reference evidence="3 4" key="1">
    <citation type="submission" date="2016-06" db="EMBL/GenBank/DDBJ databases">
        <authorList>
            <person name="Kjaerup R.B."/>
            <person name="Dalgaard T.S."/>
            <person name="Juul-Madsen H.R."/>
        </authorList>
    </citation>
    <scope>NUCLEOTIDE SEQUENCE [LARGE SCALE GENOMIC DNA]</scope>
    <source>
        <strain evidence="3 4">DSM 45097</strain>
    </source>
</reference>
<feature type="transmembrane region" description="Helical" evidence="2">
    <location>
        <begin position="223"/>
        <end position="245"/>
    </location>
</feature>
<accession>A0A1C5I324</accession>
<keyword evidence="2" id="KW-1133">Transmembrane helix</keyword>
<keyword evidence="1" id="KW-0175">Coiled coil</keyword>
<feature type="transmembrane region" description="Helical" evidence="2">
    <location>
        <begin position="193"/>
        <end position="217"/>
    </location>
</feature>
<gene>
    <name evidence="3" type="ORF">GA0074704_2797</name>
</gene>
<feature type="coiled-coil region" evidence="1">
    <location>
        <begin position="242"/>
        <end position="283"/>
    </location>
</feature>
<evidence type="ECO:0000313" key="4">
    <source>
        <dbReference type="Proteomes" id="UP000198210"/>
    </source>
</evidence>
<evidence type="ECO:0000256" key="2">
    <source>
        <dbReference type="SAM" id="Phobius"/>
    </source>
</evidence>